<dbReference type="EMBL" id="JAFREL020000008">
    <property type="protein sequence ID" value="MEO1773205.1"/>
    <property type="molecule type" value="Genomic_DNA"/>
</dbReference>
<keyword evidence="2" id="KW-0597">Phosphoprotein</keyword>
<dbReference type="SUPFAM" id="SSF55804">
    <property type="entry name" value="Phoshotransferase/anion transport protein"/>
    <property type="match status" value="1"/>
</dbReference>
<evidence type="ECO:0000256" key="4">
    <source>
        <dbReference type="ARBA" id="ARBA00022679"/>
    </source>
</evidence>
<evidence type="ECO:0000313" key="7">
    <source>
        <dbReference type="EMBL" id="MEO1773205.1"/>
    </source>
</evidence>
<keyword evidence="4" id="KW-0808">Transferase</keyword>
<gene>
    <name evidence="7" type="ORF">JZO67_005189</name>
</gene>
<proteinExistence type="predicted"/>
<evidence type="ECO:0000256" key="2">
    <source>
        <dbReference type="ARBA" id="ARBA00022553"/>
    </source>
</evidence>
<dbReference type="Proteomes" id="UP000664357">
    <property type="component" value="Unassembled WGS sequence"/>
</dbReference>
<sequence length="154" mass="17033">MEKIELSKVIHQELMVVGTKAKNKAEIIEQLGRLLQEKGYVTSAEEYIKDVYLREEEGETGIGQGVAIPHGKSSAVKETTVAIAVLDQEIEWETLDGKGVKMVIMFAVKDSDANTTHVLLLQQVAILLANDTFIEAAKNVESVDALYQLITEFQ</sequence>
<keyword evidence="5" id="KW-0598">Phosphotransferase system</keyword>
<organism evidence="7 8">
    <name type="scientific">Candidatus Enterococcus ferrettii</name>
    <dbReference type="NCBI Taxonomy" id="2815324"/>
    <lineage>
        <taxon>Bacteria</taxon>
        <taxon>Bacillati</taxon>
        <taxon>Bacillota</taxon>
        <taxon>Bacilli</taxon>
        <taxon>Lactobacillales</taxon>
        <taxon>Enterococcaceae</taxon>
        <taxon>Enterococcus</taxon>
    </lineage>
</organism>
<keyword evidence="1" id="KW-0813">Transport</keyword>
<dbReference type="PANTHER" id="PTHR47738:SF2">
    <property type="entry name" value="PTS SYSTEM FRUCTOSE-LIKE EIIA COMPONENT"/>
    <property type="match status" value="1"/>
</dbReference>
<protein>
    <submittedName>
        <fullName evidence="7">PTS system, fructose-specific IIA component</fullName>
    </submittedName>
</protein>
<keyword evidence="8" id="KW-1185">Reference proteome</keyword>
<dbReference type="PROSITE" id="PS51094">
    <property type="entry name" value="PTS_EIIA_TYPE_2"/>
    <property type="match status" value="1"/>
</dbReference>
<dbReference type="CDD" id="cd00211">
    <property type="entry name" value="PTS_IIA_fru"/>
    <property type="match status" value="1"/>
</dbReference>
<feature type="domain" description="PTS EIIA type-2" evidence="6">
    <location>
        <begin position="8"/>
        <end position="153"/>
    </location>
</feature>
<evidence type="ECO:0000256" key="1">
    <source>
        <dbReference type="ARBA" id="ARBA00022448"/>
    </source>
</evidence>
<dbReference type="PROSITE" id="PS00372">
    <property type="entry name" value="PTS_EIIA_TYPE_2_HIS"/>
    <property type="match status" value="1"/>
</dbReference>
<name>A0ABV0EX30_9ENTE</name>
<evidence type="ECO:0000256" key="5">
    <source>
        <dbReference type="ARBA" id="ARBA00022683"/>
    </source>
</evidence>
<reference evidence="7 8" key="1">
    <citation type="submission" date="2024-02" db="EMBL/GenBank/DDBJ databases">
        <title>The Genome Sequence of Enterococcus sp. DIV0159.</title>
        <authorList>
            <person name="Earl A."/>
            <person name="Manson A."/>
            <person name="Gilmore M."/>
            <person name="Sanders J."/>
            <person name="Shea T."/>
            <person name="Howe W."/>
            <person name="Livny J."/>
            <person name="Cuomo C."/>
            <person name="Neafsey D."/>
            <person name="Birren B."/>
        </authorList>
    </citation>
    <scope>NUCLEOTIDE SEQUENCE [LARGE SCALE GENOMIC DNA]</scope>
    <source>
        <strain evidence="7 8">665A</strain>
    </source>
</reference>
<dbReference type="Gene3D" id="3.40.930.10">
    <property type="entry name" value="Mannitol-specific EII, Chain A"/>
    <property type="match status" value="1"/>
</dbReference>
<evidence type="ECO:0000259" key="6">
    <source>
        <dbReference type="PROSITE" id="PS51094"/>
    </source>
</evidence>
<dbReference type="InterPro" id="IPR002178">
    <property type="entry name" value="PTS_EIIA_type-2_dom"/>
</dbReference>
<dbReference type="PANTHER" id="PTHR47738">
    <property type="entry name" value="PTS SYSTEM FRUCTOSE-LIKE EIIA COMPONENT-RELATED"/>
    <property type="match status" value="1"/>
</dbReference>
<comment type="caution">
    <text evidence="7">The sequence shown here is derived from an EMBL/GenBank/DDBJ whole genome shotgun (WGS) entry which is preliminary data.</text>
</comment>
<accession>A0ABV0EX30</accession>
<dbReference type="NCBIfam" id="TIGR00848">
    <property type="entry name" value="fruA"/>
    <property type="match status" value="1"/>
</dbReference>
<evidence type="ECO:0000313" key="8">
    <source>
        <dbReference type="Proteomes" id="UP000664357"/>
    </source>
</evidence>
<dbReference type="InterPro" id="IPR016152">
    <property type="entry name" value="PTrfase/Anion_transptr"/>
</dbReference>
<dbReference type="Pfam" id="PF00359">
    <property type="entry name" value="PTS_EIIA_2"/>
    <property type="match status" value="1"/>
</dbReference>
<dbReference type="RefSeq" id="WP_207703211.1">
    <property type="nucleotide sequence ID" value="NZ_JAFREL020000008.1"/>
</dbReference>
<evidence type="ECO:0000256" key="3">
    <source>
        <dbReference type="ARBA" id="ARBA00022597"/>
    </source>
</evidence>
<keyword evidence="3" id="KW-0762">Sugar transport</keyword>
<dbReference type="InterPro" id="IPR051541">
    <property type="entry name" value="PTS_SugarTrans_NitroReg"/>
</dbReference>
<dbReference type="InterPro" id="IPR004715">
    <property type="entry name" value="PTS_IIA_fruc"/>
</dbReference>